<dbReference type="NCBIfam" id="TIGR04183">
    <property type="entry name" value="Por_Secre_tail"/>
    <property type="match status" value="1"/>
</dbReference>
<gene>
    <name evidence="3" type="ORF">BSYN_15900</name>
</gene>
<evidence type="ECO:0000313" key="3">
    <source>
        <dbReference type="EMBL" id="BEG99325.1"/>
    </source>
</evidence>
<sequence>MKNNKLFLKTFVLLVALFSCQITFAQFLGGDGTVSNPYQINNRAGLEAVQNYLSSNFIVTADIDLAGADWTPIGTQSTPFSGTFNGNGKRISNMTISNGAAYSGFFSVVENGTIKNVWLHSVNITGSDNTGGLIGQLNDGVVMNCRVSGTIGGSNFIGAIIGSTFNTELSTVTDCFADGSVTAFFGGGGIIGQAKDKTVIQRCIYTGSVSAAGRGGGLIGYSGDDDSVLTPANTFSNSVLLKTTINRTVTWSGEDHFNCIVGTFNPGVLSNNLASEEVSFVGTNHIVNSGLDTKDGLTKTVEDLKLQSTYEAIDYKFGSAEETPWSMNSISGYPDLWYTIVKSNFAAGDGSTADPYQITNKAELENVRSFMGSNFKLMNDIDFAGTDWTPVAGNFTGTFNGNGKKISNINIPAGSLDKNIALFSVVAGGTIKNLWIDNATLTAGHESGILVGKLDGGTISNCAITNSSITAKATGLTFIGGMVGLTTANGGTISDCYINVNVGEAFAALGGLIGQAYDKTVIQRCIVGGSVSSHMRAGGVIGYSGDDGTSTTPTNLFSSLVLLKSTITRANAWSGEEHYNAIVGTFNPGTLQNNLTSEEVTFEGTNHVLNSGLDTKDGLTQTVEQLQTKSTYSAIGYSFGTTENNPWSILAGQYPVLWYMVSNSGTGIDLSNSIKLSIYPNPVTEVLNINTENSIKQVLIYDITGRLVIRDNQSSVPVKGLPSGNYFVKVTTNVGDTVVRIIKR</sequence>
<dbReference type="Proteomes" id="UP001496674">
    <property type="component" value="Chromosome"/>
</dbReference>
<dbReference type="Pfam" id="PF18962">
    <property type="entry name" value="Por_Secre_tail"/>
    <property type="match status" value="1"/>
</dbReference>
<accession>A0ABM8ICJ6</accession>
<feature type="domain" description="Secretion system C-terminal sorting" evidence="2">
    <location>
        <begin position="678"/>
        <end position="742"/>
    </location>
</feature>
<dbReference type="SUPFAM" id="SSF51126">
    <property type="entry name" value="Pectin lyase-like"/>
    <property type="match status" value="1"/>
</dbReference>
<dbReference type="InterPro" id="IPR026444">
    <property type="entry name" value="Secre_tail"/>
</dbReference>
<organism evidence="3 4">
    <name type="scientific">Bacteroides sedimenti</name>
    <dbReference type="NCBI Taxonomy" id="2136147"/>
    <lineage>
        <taxon>Bacteria</taxon>
        <taxon>Pseudomonadati</taxon>
        <taxon>Bacteroidota</taxon>
        <taxon>Bacteroidia</taxon>
        <taxon>Bacteroidales</taxon>
        <taxon>Bacteroidaceae</taxon>
        <taxon>Bacteroides</taxon>
    </lineage>
</organism>
<proteinExistence type="predicted"/>
<dbReference type="RefSeq" id="WP_353329785.1">
    <property type="nucleotide sequence ID" value="NZ_AP028055.1"/>
</dbReference>
<feature type="signal peptide" evidence="1">
    <location>
        <begin position="1"/>
        <end position="25"/>
    </location>
</feature>
<dbReference type="InterPro" id="IPR011050">
    <property type="entry name" value="Pectin_lyase_fold/virulence"/>
</dbReference>
<keyword evidence="4" id="KW-1185">Reference proteome</keyword>
<name>A0ABM8ICJ6_9BACE</name>
<dbReference type="PROSITE" id="PS51257">
    <property type="entry name" value="PROKAR_LIPOPROTEIN"/>
    <property type="match status" value="1"/>
</dbReference>
<reference evidence="3 4" key="1">
    <citation type="submission" date="2023-04" db="EMBL/GenBank/DDBJ databases">
        <title>Draft genome sequence of acteroides sedimenti strain YN3PY1.</title>
        <authorList>
            <person name="Yoshida N."/>
        </authorList>
    </citation>
    <scope>NUCLEOTIDE SEQUENCE [LARGE SCALE GENOMIC DNA]</scope>
    <source>
        <strain evidence="3 4">YN3PY1</strain>
    </source>
</reference>
<keyword evidence="1" id="KW-0732">Signal</keyword>
<dbReference type="Gene3D" id="2.160.20.110">
    <property type="match status" value="2"/>
</dbReference>
<dbReference type="EMBL" id="AP028055">
    <property type="protein sequence ID" value="BEG99325.1"/>
    <property type="molecule type" value="Genomic_DNA"/>
</dbReference>
<evidence type="ECO:0000259" key="2">
    <source>
        <dbReference type="Pfam" id="PF18962"/>
    </source>
</evidence>
<evidence type="ECO:0000313" key="4">
    <source>
        <dbReference type="Proteomes" id="UP001496674"/>
    </source>
</evidence>
<evidence type="ECO:0000256" key="1">
    <source>
        <dbReference type="SAM" id="SignalP"/>
    </source>
</evidence>
<feature type="chain" id="PRO_5045198466" description="Secretion system C-terminal sorting domain-containing protein" evidence="1">
    <location>
        <begin position="26"/>
        <end position="744"/>
    </location>
</feature>
<protein>
    <recommendedName>
        <fullName evidence="2">Secretion system C-terminal sorting domain-containing protein</fullName>
    </recommendedName>
</protein>